<accession>A0AB38XLR0</accession>
<dbReference type="RefSeq" id="WP_081499143.1">
    <property type="nucleotide sequence ID" value="NZ_CP116394.1"/>
</dbReference>
<dbReference type="GO" id="GO:0030975">
    <property type="term" value="F:thiamine binding"/>
    <property type="evidence" value="ECO:0007669"/>
    <property type="project" value="TreeGrafter"/>
</dbReference>
<dbReference type="PROSITE" id="PS51257">
    <property type="entry name" value="PROKAR_LIPOPROTEIN"/>
    <property type="match status" value="1"/>
</dbReference>
<proteinExistence type="predicted"/>
<sequence>MRKQLGLLLAVALVAASICSCSTTPQLRLLCSNDEQVCAAWARAYSESRNISVHFLRLPTSMALSRLQSRKTDPEFDLWVGGPSENYELAAAKGLLQESMPASAKQVSRHFQSPQHKWFGVYGSLLAVCTAPDSRLALSSWADLANPKYTGRISASSPLSSGTAYSLIQVAEKSQKNPKRTLEGIYNNVGRFTNSGTAPASVVSSGQADIAISFVPYCVANGLSVHYPKDGTTFEIGAAGVLKGAPHPKQAEDFLDWLLAKPGQQILQRGKVTQSPTNRTFANSLDKELADKPVHVFPIHVAEAAKGRKNWLKWFRAKGWQR</sequence>
<protein>
    <submittedName>
        <fullName evidence="3">Extracellular solute-binding protein</fullName>
    </submittedName>
</protein>
<feature type="chain" id="PRO_5044228764" evidence="2">
    <location>
        <begin position="23"/>
        <end position="322"/>
    </location>
</feature>
<dbReference type="GO" id="GO:0030976">
    <property type="term" value="F:thiamine pyrophosphate binding"/>
    <property type="evidence" value="ECO:0007669"/>
    <property type="project" value="TreeGrafter"/>
</dbReference>
<gene>
    <name evidence="3" type="ORF">PIG85_05810</name>
</gene>
<dbReference type="Gene3D" id="3.40.190.10">
    <property type="entry name" value="Periplasmic binding protein-like II"/>
    <property type="match status" value="2"/>
</dbReference>
<evidence type="ECO:0000313" key="3">
    <source>
        <dbReference type="EMBL" id="WCE45193.1"/>
    </source>
</evidence>
<dbReference type="PANTHER" id="PTHR30006:SF2">
    <property type="entry name" value="ABC TRANSPORTER SUBSTRATE-BINDING PROTEIN"/>
    <property type="match status" value="1"/>
</dbReference>
<name>A0AB38XLR0_9ACTO</name>
<reference evidence="3" key="1">
    <citation type="submission" date="2023-01" db="EMBL/GenBank/DDBJ databases">
        <title>Comparative Genomic Analysis of the Clinically-Derived Winkia Strain NY0527 Provides Evidence into the Taxonomic Reassignment of Winkia neuii and Characterizes Their Virulence Traits.</title>
        <authorList>
            <person name="Cai X."/>
            <person name="Peng Y."/>
            <person name="Li M."/>
            <person name="Qiu Y."/>
            <person name="Wang Y."/>
            <person name="Xu L."/>
            <person name="Hou Q."/>
        </authorList>
    </citation>
    <scope>NUCLEOTIDE SEQUENCE</scope>
    <source>
        <strain evidence="3">NY0527</strain>
    </source>
</reference>
<dbReference type="EMBL" id="CP116394">
    <property type="protein sequence ID" value="WCE45193.1"/>
    <property type="molecule type" value="Genomic_DNA"/>
</dbReference>
<dbReference type="SUPFAM" id="SSF53850">
    <property type="entry name" value="Periplasmic binding protein-like II"/>
    <property type="match status" value="1"/>
</dbReference>
<dbReference type="GO" id="GO:0030288">
    <property type="term" value="C:outer membrane-bounded periplasmic space"/>
    <property type="evidence" value="ECO:0007669"/>
    <property type="project" value="TreeGrafter"/>
</dbReference>
<dbReference type="AlphaFoldDB" id="A0AB38XLR0"/>
<organism evidence="3 4">
    <name type="scientific">Winkia neuii subsp. anitrata</name>
    <dbReference type="NCBI Taxonomy" id="29318"/>
    <lineage>
        <taxon>Bacteria</taxon>
        <taxon>Bacillati</taxon>
        <taxon>Actinomycetota</taxon>
        <taxon>Actinomycetes</taxon>
        <taxon>Actinomycetales</taxon>
        <taxon>Actinomycetaceae</taxon>
        <taxon>Winkia</taxon>
    </lineage>
</organism>
<keyword evidence="1 2" id="KW-0732">Signal</keyword>
<dbReference type="Proteomes" id="UP001211044">
    <property type="component" value="Chromosome"/>
</dbReference>
<evidence type="ECO:0000313" key="4">
    <source>
        <dbReference type="Proteomes" id="UP001211044"/>
    </source>
</evidence>
<dbReference type="GO" id="GO:0015888">
    <property type="term" value="P:thiamine transport"/>
    <property type="evidence" value="ECO:0007669"/>
    <property type="project" value="TreeGrafter"/>
</dbReference>
<dbReference type="PANTHER" id="PTHR30006">
    <property type="entry name" value="THIAMINE-BINDING PERIPLASMIC PROTEIN-RELATED"/>
    <property type="match status" value="1"/>
</dbReference>
<dbReference type="KEGG" id="wne:PIG85_05810"/>
<dbReference type="Pfam" id="PF13531">
    <property type="entry name" value="SBP_bac_11"/>
    <property type="match status" value="1"/>
</dbReference>
<evidence type="ECO:0000256" key="1">
    <source>
        <dbReference type="ARBA" id="ARBA00022729"/>
    </source>
</evidence>
<feature type="signal peptide" evidence="2">
    <location>
        <begin position="1"/>
        <end position="22"/>
    </location>
</feature>
<evidence type="ECO:0000256" key="2">
    <source>
        <dbReference type="SAM" id="SignalP"/>
    </source>
</evidence>